<dbReference type="GO" id="GO:0016020">
    <property type="term" value="C:membrane"/>
    <property type="evidence" value="ECO:0007669"/>
    <property type="project" value="UniProtKB-SubCell"/>
</dbReference>
<dbReference type="SMART" id="SM00448">
    <property type="entry name" value="REC"/>
    <property type="match status" value="1"/>
</dbReference>
<dbReference type="SUPFAM" id="SSF55874">
    <property type="entry name" value="ATPase domain of HSP90 chaperone/DNA topoisomerase II/histidine kinase"/>
    <property type="match status" value="1"/>
</dbReference>
<evidence type="ECO:0000256" key="1">
    <source>
        <dbReference type="ARBA" id="ARBA00000085"/>
    </source>
</evidence>
<dbReference type="EMBL" id="VTUU01000004">
    <property type="protein sequence ID" value="KAA1173969.1"/>
    <property type="molecule type" value="Genomic_DNA"/>
</dbReference>
<evidence type="ECO:0000259" key="14">
    <source>
        <dbReference type="PROSITE" id="PS50109"/>
    </source>
</evidence>
<evidence type="ECO:0000256" key="8">
    <source>
        <dbReference type="ARBA" id="ARBA00022840"/>
    </source>
</evidence>
<protein>
    <recommendedName>
        <fullName evidence="11">Sensory/regulatory protein RpfC</fullName>
        <ecNumber evidence="3">2.7.13.3</ecNumber>
    </recommendedName>
</protein>
<dbReference type="InterPro" id="IPR001789">
    <property type="entry name" value="Sig_transdc_resp-reg_receiver"/>
</dbReference>
<dbReference type="Pfam" id="PF02518">
    <property type="entry name" value="HATPase_c"/>
    <property type="match status" value="1"/>
</dbReference>
<dbReference type="GO" id="GO:0000155">
    <property type="term" value="F:phosphorelay sensor kinase activity"/>
    <property type="evidence" value="ECO:0007669"/>
    <property type="project" value="InterPro"/>
</dbReference>
<feature type="domain" description="HAMP" evidence="16">
    <location>
        <begin position="197"/>
        <end position="251"/>
    </location>
</feature>
<dbReference type="InterPro" id="IPR011006">
    <property type="entry name" value="CheY-like_superfamily"/>
</dbReference>
<keyword evidence="13" id="KW-0812">Transmembrane</keyword>
<dbReference type="Proteomes" id="UP000323161">
    <property type="component" value="Unassembled WGS sequence"/>
</dbReference>
<evidence type="ECO:0000256" key="5">
    <source>
        <dbReference type="ARBA" id="ARBA00022679"/>
    </source>
</evidence>
<feature type="modified residue" description="4-aspartylphosphate" evidence="12">
    <location>
        <position position="578"/>
    </location>
</feature>
<evidence type="ECO:0000259" key="15">
    <source>
        <dbReference type="PROSITE" id="PS50110"/>
    </source>
</evidence>
<dbReference type="InterPro" id="IPR036097">
    <property type="entry name" value="HisK_dim/P_sf"/>
</dbReference>
<dbReference type="PROSITE" id="PS50109">
    <property type="entry name" value="HIS_KIN"/>
    <property type="match status" value="1"/>
</dbReference>
<comment type="catalytic activity">
    <reaction evidence="1">
        <text>ATP + protein L-histidine = ADP + protein N-phospho-L-histidine.</text>
        <dbReference type="EC" id="2.7.13.3"/>
    </reaction>
</comment>
<dbReference type="Gene3D" id="3.40.50.2300">
    <property type="match status" value="1"/>
</dbReference>
<dbReference type="PROSITE" id="PS50110">
    <property type="entry name" value="RESPONSE_REGULATORY"/>
    <property type="match status" value="1"/>
</dbReference>
<feature type="domain" description="Histidine kinase" evidence="14">
    <location>
        <begin position="280"/>
        <end position="503"/>
    </location>
</feature>
<dbReference type="InterPro" id="IPR003594">
    <property type="entry name" value="HATPase_dom"/>
</dbReference>
<keyword evidence="7" id="KW-0418">Kinase</keyword>
<dbReference type="RefSeq" id="WP_149600365.1">
    <property type="nucleotide sequence ID" value="NZ_VTUU01000004.1"/>
</dbReference>
<dbReference type="PANTHER" id="PTHR45339">
    <property type="entry name" value="HYBRID SIGNAL TRANSDUCTION HISTIDINE KINASE J"/>
    <property type="match status" value="1"/>
</dbReference>
<keyword evidence="8" id="KW-0067">ATP-binding</keyword>
<sequence>MSKSRLVKHQAPLTRKLLLLGALPAVVMFIVLMVFFTTARLEDARRDLSQSSQMMADSLAPALEYGVVSGNSIALNQVLTQSLRHSRAEWIRVYDVLGEELGFVSNTDTTPAANTERYTIYEAEILQQPLELGSGGDAEWFEPDYGFGTGALRVGTVQVGVNVDLLESRREDILWTSLAVGISLLLFTMILINHYLNTILSPIRLLSDRISRLIDRDFTEQPVHDHGSSQEVVAIEYQLNQLAAHLEELRTSRAHTLKASEAAREKAEKANQAKSEFLATMSHELRTPLNGMLGMIDLVQEDPLTTKQLDYLATARHSTEDLLTVINDILDYSRMDSGTLEINSQEFDLRRLITNCTATYRQLAEQQGLNLSLSLFGNWPENPVVVGDAPRLRQIIAGLLDNAIKFTNDGFINIQAGYLPLEDNCIVLNCSISDSGSGIPLDRLPDIFNSFQQLNSGDQRTHGGTGLGLSLVQRLIELMGGHIQVETDLGKGSSFRFELPFDLAAEQPLHPKSEPAKLERTEPATGRALVVEDNLVNQRVAIAMLTRFGFETSAANNGREALEMIQSGHSGFDVILMDCQMPVMDGYETTRHIRDWERNIGYGETPIIALTADALPGTEIQCRDSGMNDYLAKPVRQENLREVLGRWIQLEKP</sequence>
<dbReference type="FunFam" id="1.10.287.130:FF:000002">
    <property type="entry name" value="Two-component osmosensing histidine kinase"/>
    <property type="match status" value="1"/>
</dbReference>
<dbReference type="InterPro" id="IPR036890">
    <property type="entry name" value="HATPase_C_sf"/>
</dbReference>
<feature type="domain" description="Response regulatory" evidence="15">
    <location>
        <begin position="527"/>
        <end position="648"/>
    </location>
</feature>
<evidence type="ECO:0000256" key="3">
    <source>
        <dbReference type="ARBA" id="ARBA00012438"/>
    </source>
</evidence>
<dbReference type="PANTHER" id="PTHR45339:SF1">
    <property type="entry name" value="HYBRID SIGNAL TRANSDUCTION HISTIDINE KINASE J"/>
    <property type="match status" value="1"/>
</dbReference>
<dbReference type="Pfam" id="PF00512">
    <property type="entry name" value="HisKA"/>
    <property type="match status" value="1"/>
</dbReference>
<dbReference type="EC" id="2.7.13.3" evidence="3"/>
<keyword evidence="18" id="KW-1185">Reference proteome</keyword>
<evidence type="ECO:0000256" key="4">
    <source>
        <dbReference type="ARBA" id="ARBA00022553"/>
    </source>
</evidence>
<comment type="subcellular location">
    <subcellularLocation>
        <location evidence="2">Membrane</location>
    </subcellularLocation>
</comment>
<dbReference type="SUPFAM" id="SSF47384">
    <property type="entry name" value="Homodimeric domain of signal transducing histidine kinase"/>
    <property type="match status" value="1"/>
</dbReference>
<dbReference type="InterPro" id="IPR003660">
    <property type="entry name" value="HAMP_dom"/>
</dbReference>
<feature type="transmembrane region" description="Helical" evidence="13">
    <location>
        <begin position="17"/>
        <end position="36"/>
    </location>
</feature>
<dbReference type="Gene3D" id="3.30.565.10">
    <property type="entry name" value="Histidine kinase-like ATPase, C-terminal domain"/>
    <property type="match status" value="1"/>
</dbReference>
<keyword evidence="13" id="KW-1133">Transmembrane helix</keyword>
<evidence type="ECO:0000256" key="13">
    <source>
        <dbReference type="SAM" id="Phobius"/>
    </source>
</evidence>
<dbReference type="CDD" id="cd00082">
    <property type="entry name" value="HisKA"/>
    <property type="match status" value="1"/>
</dbReference>
<gene>
    <name evidence="17" type="ORF">FWJ25_11230</name>
</gene>
<dbReference type="SMART" id="SM00388">
    <property type="entry name" value="HisKA"/>
    <property type="match status" value="1"/>
</dbReference>
<dbReference type="FunFam" id="3.30.565.10:FF:000010">
    <property type="entry name" value="Sensor histidine kinase RcsC"/>
    <property type="match status" value="1"/>
</dbReference>
<keyword evidence="9" id="KW-0902">Two-component regulatory system</keyword>
<evidence type="ECO:0000256" key="12">
    <source>
        <dbReference type="PROSITE-ProRule" id="PRU00169"/>
    </source>
</evidence>
<name>A0A5B0VJ74_9GAMM</name>
<dbReference type="CDD" id="cd16922">
    <property type="entry name" value="HATPase_EvgS-ArcB-TorS-like"/>
    <property type="match status" value="1"/>
</dbReference>
<keyword evidence="6" id="KW-0547">Nucleotide-binding</keyword>
<dbReference type="PRINTS" id="PR00344">
    <property type="entry name" value="BCTRLSENSOR"/>
</dbReference>
<evidence type="ECO:0000256" key="10">
    <source>
        <dbReference type="ARBA" id="ARBA00064003"/>
    </source>
</evidence>
<dbReference type="CDD" id="cd17546">
    <property type="entry name" value="REC_hyHK_CKI1_RcsC-like"/>
    <property type="match status" value="1"/>
</dbReference>
<evidence type="ECO:0000256" key="7">
    <source>
        <dbReference type="ARBA" id="ARBA00022777"/>
    </source>
</evidence>
<accession>A0A5B0VJ74</accession>
<dbReference type="InterPro" id="IPR003661">
    <property type="entry name" value="HisK_dim/P_dom"/>
</dbReference>
<evidence type="ECO:0000313" key="17">
    <source>
        <dbReference type="EMBL" id="KAA1173969.1"/>
    </source>
</evidence>
<evidence type="ECO:0000256" key="6">
    <source>
        <dbReference type="ARBA" id="ARBA00022741"/>
    </source>
</evidence>
<dbReference type="SMART" id="SM00387">
    <property type="entry name" value="HATPase_c"/>
    <property type="match status" value="1"/>
</dbReference>
<dbReference type="InterPro" id="IPR005467">
    <property type="entry name" value="His_kinase_dom"/>
</dbReference>
<evidence type="ECO:0000256" key="2">
    <source>
        <dbReference type="ARBA" id="ARBA00004370"/>
    </source>
</evidence>
<dbReference type="InterPro" id="IPR004358">
    <property type="entry name" value="Sig_transdc_His_kin-like_C"/>
</dbReference>
<evidence type="ECO:0000259" key="16">
    <source>
        <dbReference type="PROSITE" id="PS50885"/>
    </source>
</evidence>
<dbReference type="Gene3D" id="1.10.287.130">
    <property type="match status" value="1"/>
</dbReference>
<dbReference type="PROSITE" id="PS50885">
    <property type="entry name" value="HAMP"/>
    <property type="match status" value="1"/>
</dbReference>
<proteinExistence type="predicted"/>
<reference evidence="17 18" key="1">
    <citation type="submission" date="2019-08" db="EMBL/GenBank/DDBJ databases">
        <title>Marinobacter ZYF650 sp. nov., a marine bacterium isolated from seawater of the Mariana trench.</title>
        <authorList>
            <person name="Ahmad W."/>
        </authorList>
    </citation>
    <scope>NUCLEOTIDE SEQUENCE [LARGE SCALE GENOMIC DNA]</scope>
    <source>
        <strain evidence="17 18">ZYF650</strain>
    </source>
</reference>
<evidence type="ECO:0000256" key="11">
    <source>
        <dbReference type="ARBA" id="ARBA00068150"/>
    </source>
</evidence>
<keyword evidence="5" id="KW-0808">Transferase</keyword>
<dbReference type="SUPFAM" id="SSF52172">
    <property type="entry name" value="CheY-like"/>
    <property type="match status" value="1"/>
</dbReference>
<organism evidence="17 18">
    <name type="scientific">Marinobacter salinexigens</name>
    <dbReference type="NCBI Taxonomy" id="2919747"/>
    <lineage>
        <taxon>Bacteria</taxon>
        <taxon>Pseudomonadati</taxon>
        <taxon>Pseudomonadota</taxon>
        <taxon>Gammaproteobacteria</taxon>
        <taxon>Pseudomonadales</taxon>
        <taxon>Marinobacteraceae</taxon>
        <taxon>Marinobacter</taxon>
    </lineage>
</organism>
<keyword evidence="13" id="KW-0472">Membrane</keyword>
<dbReference type="Pfam" id="PF00072">
    <property type="entry name" value="Response_reg"/>
    <property type="match status" value="1"/>
</dbReference>
<dbReference type="AlphaFoldDB" id="A0A5B0VJ74"/>
<comment type="subunit">
    <text evidence="10">At low DSF concentrations, interacts with RpfF.</text>
</comment>
<evidence type="ECO:0000313" key="18">
    <source>
        <dbReference type="Proteomes" id="UP000323161"/>
    </source>
</evidence>
<dbReference type="GO" id="GO:0005524">
    <property type="term" value="F:ATP binding"/>
    <property type="evidence" value="ECO:0007669"/>
    <property type="project" value="UniProtKB-KW"/>
</dbReference>
<evidence type="ECO:0000256" key="9">
    <source>
        <dbReference type="ARBA" id="ARBA00023012"/>
    </source>
</evidence>
<comment type="caution">
    <text evidence="17">The sequence shown here is derived from an EMBL/GenBank/DDBJ whole genome shotgun (WGS) entry which is preliminary data.</text>
</comment>
<keyword evidence="4 12" id="KW-0597">Phosphoprotein</keyword>